<dbReference type="PANTHER" id="PTHR20934:SF22">
    <property type="entry name" value="TRANSCRIPTION ELONGATION FACTOR 1 HOMOLOG"/>
    <property type="match status" value="1"/>
</dbReference>
<keyword evidence="5" id="KW-0804">Transcription</keyword>
<gene>
    <name evidence="6" type="ORF">MANES_15G020700v8</name>
</gene>
<dbReference type="GO" id="GO:0006368">
    <property type="term" value="P:transcription elongation by RNA polymerase II"/>
    <property type="evidence" value="ECO:0000318"/>
    <property type="project" value="GO_Central"/>
</dbReference>
<keyword evidence="7" id="KW-1185">Reference proteome</keyword>
<dbReference type="Pfam" id="PF05129">
    <property type="entry name" value="Zn_ribbon_Elf1"/>
    <property type="match status" value="1"/>
</dbReference>
<evidence type="ECO:0000256" key="5">
    <source>
        <dbReference type="RuleBase" id="RU364033"/>
    </source>
</evidence>
<keyword evidence="5" id="KW-0805">Transcription regulation</keyword>
<protein>
    <recommendedName>
        <fullName evidence="5">Transcription elongation factor 1 homolog</fullName>
    </recommendedName>
</protein>
<evidence type="ECO:0000256" key="1">
    <source>
        <dbReference type="ARBA" id="ARBA00004123"/>
    </source>
</evidence>
<comment type="subcellular location">
    <subcellularLocation>
        <location evidence="1 5">Nucleus</location>
    </subcellularLocation>
</comment>
<organism evidence="6 7">
    <name type="scientific">Manihot esculenta</name>
    <name type="common">Cassava</name>
    <name type="synonym">Jatropha manihot</name>
    <dbReference type="NCBI Taxonomy" id="3983"/>
    <lineage>
        <taxon>Eukaryota</taxon>
        <taxon>Viridiplantae</taxon>
        <taxon>Streptophyta</taxon>
        <taxon>Embryophyta</taxon>
        <taxon>Tracheophyta</taxon>
        <taxon>Spermatophyta</taxon>
        <taxon>Magnoliopsida</taxon>
        <taxon>eudicotyledons</taxon>
        <taxon>Gunneridae</taxon>
        <taxon>Pentapetalae</taxon>
        <taxon>rosids</taxon>
        <taxon>fabids</taxon>
        <taxon>Malpighiales</taxon>
        <taxon>Euphorbiaceae</taxon>
        <taxon>Crotonoideae</taxon>
        <taxon>Manihoteae</taxon>
        <taxon>Manihot</taxon>
    </lineage>
</organism>
<keyword evidence="5" id="KW-0479">Metal-binding</keyword>
<proteinExistence type="inferred from homology"/>
<keyword evidence="4 5" id="KW-0539">Nucleus</keyword>
<dbReference type="AlphaFoldDB" id="A0A2C9UCA8"/>
<dbReference type="GO" id="GO:0008023">
    <property type="term" value="C:transcription elongation factor complex"/>
    <property type="evidence" value="ECO:0000318"/>
    <property type="project" value="GO_Central"/>
</dbReference>
<name>A0A2C9UCA8_MANES</name>
<reference evidence="7" key="1">
    <citation type="journal article" date="2016" name="Nat. Biotechnol.">
        <title>Sequencing wild and cultivated cassava and related species reveals extensive interspecific hybridization and genetic diversity.</title>
        <authorList>
            <person name="Bredeson J.V."/>
            <person name="Lyons J.B."/>
            <person name="Prochnik S.E."/>
            <person name="Wu G.A."/>
            <person name="Ha C.M."/>
            <person name="Edsinger-Gonzales E."/>
            <person name="Grimwood J."/>
            <person name="Schmutz J."/>
            <person name="Rabbi I.Y."/>
            <person name="Egesi C."/>
            <person name="Nauluvula P."/>
            <person name="Lebot V."/>
            <person name="Ndunguru J."/>
            <person name="Mkamilo G."/>
            <person name="Bart R.S."/>
            <person name="Setter T.L."/>
            <person name="Gleadow R.M."/>
            <person name="Kulakow P."/>
            <person name="Ferguson M.E."/>
            <person name="Rounsley S."/>
            <person name="Rokhsar D.S."/>
        </authorList>
    </citation>
    <scope>NUCLEOTIDE SEQUENCE [LARGE SCALE GENOMIC DNA]</scope>
    <source>
        <strain evidence="7">cv. AM560-2</strain>
    </source>
</reference>
<dbReference type="Gramene" id="Manes.15G020700.1.v8.1">
    <property type="protein sequence ID" value="Manes.15G020700.1.v8.1.CDS"/>
    <property type="gene ID" value="Manes.15G020700.v8.1"/>
</dbReference>
<evidence type="ECO:0000313" key="6">
    <source>
        <dbReference type="EMBL" id="OAY27850.1"/>
    </source>
</evidence>
<evidence type="ECO:0000256" key="2">
    <source>
        <dbReference type="ARBA" id="ARBA00009730"/>
    </source>
</evidence>
<dbReference type="Proteomes" id="UP000091857">
    <property type="component" value="Chromosome 15"/>
</dbReference>
<dbReference type="SUPFAM" id="SSF57783">
    <property type="entry name" value="Zinc beta-ribbon"/>
    <property type="match status" value="1"/>
</dbReference>
<dbReference type="GO" id="GO:0000993">
    <property type="term" value="F:RNA polymerase II complex binding"/>
    <property type="evidence" value="ECO:0000318"/>
    <property type="project" value="GO_Central"/>
</dbReference>
<evidence type="ECO:0000256" key="3">
    <source>
        <dbReference type="ARBA" id="ARBA00022833"/>
    </source>
</evidence>
<comment type="caution">
    <text evidence="6">The sequence shown here is derived from an EMBL/GenBank/DDBJ whole genome shotgun (WGS) entry which is preliminary data.</text>
</comment>
<evidence type="ECO:0000313" key="7">
    <source>
        <dbReference type="Proteomes" id="UP000091857"/>
    </source>
</evidence>
<dbReference type="InterPro" id="IPR007808">
    <property type="entry name" value="Elf1"/>
</dbReference>
<dbReference type="Gene3D" id="2.20.25.190">
    <property type="match status" value="1"/>
</dbReference>
<accession>A0A2C9UCA8</accession>
<keyword evidence="3 5" id="KW-0862">Zinc</keyword>
<comment type="function">
    <text evidence="5">Transcription elongation factor implicated in the maintenance of proper chromatin structure in actively transcribed regions.</text>
</comment>
<comment type="similarity">
    <text evidence="2 5">Belongs to the ELOF1 family.</text>
</comment>
<dbReference type="STRING" id="3983.A0A2C9UCA8"/>
<evidence type="ECO:0000256" key="4">
    <source>
        <dbReference type="ARBA" id="ARBA00023242"/>
    </source>
</evidence>
<keyword evidence="5" id="KW-0863">Zinc-finger</keyword>
<sequence>MARRSKRAVKKPIRQPNAVECIIDRKLRFGEAGCSACKASYSTSINPLTEPIDIYSEWIDECVKLNES</sequence>
<dbReference type="GO" id="GO:0008270">
    <property type="term" value="F:zinc ion binding"/>
    <property type="evidence" value="ECO:0007669"/>
    <property type="project" value="UniProtKB-KW"/>
</dbReference>
<dbReference type="PANTHER" id="PTHR20934">
    <property type="entry name" value="TRANSCRIPTION ELONGATION FACTOR 1 HOMOLOG"/>
    <property type="match status" value="1"/>
</dbReference>
<dbReference type="InterPro" id="IPR038567">
    <property type="entry name" value="T_Elf1_sf"/>
</dbReference>
<dbReference type="EMBL" id="CM004401">
    <property type="protein sequence ID" value="OAY27850.1"/>
    <property type="molecule type" value="Genomic_DNA"/>
</dbReference>